<dbReference type="Gene3D" id="2.60.120.10">
    <property type="entry name" value="Jelly Rolls"/>
    <property type="match status" value="1"/>
</dbReference>
<comment type="caution">
    <text evidence="2">The sequence shown here is derived from an EMBL/GenBank/DDBJ whole genome shotgun (WGS) entry which is preliminary data.</text>
</comment>
<dbReference type="EMBL" id="PQAP01000039">
    <property type="protein sequence ID" value="PWB74179.1"/>
    <property type="molecule type" value="Genomic_DNA"/>
</dbReference>
<accession>A0A855X2H3</accession>
<feature type="non-terminal residue" evidence="2">
    <location>
        <position position="89"/>
    </location>
</feature>
<dbReference type="InterPro" id="IPR018490">
    <property type="entry name" value="cNMP-bd_dom_sf"/>
</dbReference>
<name>A0A855X2H3_9BACT</name>
<evidence type="ECO:0000313" key="2">
    <source>
        <dbReference type="EMBL" id="PWB74179.1"/>
    </source>
</evidence>
<sequence>METLEPYLAELPFLKGLSAEHIRLIVGCASNVKFDAGQYIDREGQAANTFYVVRHGRIAIEIFHPTTGPICIQTVAEGEVAGWSWLFPP</sequence>
<dbReference type="InterPro" id="IPR014710">
    <property type="entry name" value="RmlC-like_jellyroll"/>
</dbReference>
<dbReference type="Pfam" id="PF00027">
    <property type="entry name" value="cNMP_binding"/>
    <property type="match status" value="1"/>
</dbReference>
<dbReference type="InterPro" id="IPR000595">
    <property type="entry name" value="cNMP-bd_dom"/>
</dbReference>
<dbReference type="SUPFAM" id="SSF51206">
    <property type="entry name" value="cAMP-binding domain-like"/>
    <property type="match status" value="1"/>
</dbReference>
<feature type="domain" description="Cyclic nucleotide-binding" evidence="1">
    <location>
        <begin position="13"/>
        <end position="82"/>
    </location>
</feature>
<organism evidence="2 3">
    <name type="scientific">candidate division GN15 bacterium</name>
    <dbReference type="NCBI Taxonomy" id="2072418"/>
    <lineage>
        <taxon>Bacteria</taxon>
        <taxon>candidate division GN15</taxon>
    </lineage>
</organism>
<dbReference type="AlphaFoldDB" id="A0A855X2H3"/>
<dbReference type="CDD" id="cd00038">
    <property type="entry name" value="CAP_ED"/>
    <property type="match status" value="1"/>
</dbReference>
<proteinExistence type="predicted"/>
<protein>
    <submittedName>
        <fullName evidence="2">Crp/Fnr family transcriptional regulator</fullName>
    </submittedName>
</protein>
<dbReference type="Proteomes" id="UP000250918">
    <property type="component" value="Unassembled WGS sequence"/>
</dbReference>
<gene>
    <name evidence="2" type="ORF">C3F09_04295</name>
</gene>
<evidence type="ECO:0000313" key="3">
    <source>
        <dbReference type="Proteomes" id="UP000250918"/>
    </source>
</evidence>
<dbReference type="PROSITE" id="PS50042">
    <property type="entry name" value="CNMP_BINDING_3"/>
    <property type="match status" value="1"/>
</dbReference>
<evidence type="ECO:0000259" key="1">
    <source>
        <dbReference type="PROSITE" id="PS50042"/>
    </source>
</evidence>
<reference evidence="2 3" key="1">
    <citation type="journal article" date="2018" name="ISME J.">
        <title>A methanotrophic archaeon couples anaerobic oxidation of methane to Fe(III) reduction.</title>
        <authorList>
            <person name="Cai C."/>
            <person name="Leu A.O."/>
            <person name="Xie G.J."/>
            <person name="Guo J."/>
            <person name="Feng Y."/>
            <person name="Zhao J.X."/>
            <person name="Tyson G.W."/>
            <person name="Yuan Z."/>
            <person name="Hu S."/>
        </authorList>
    </citation>
    <scope>NUCLEOTIDE SEQUENCE [LARGE SCALE GENOMIC DNA]</scope>
    <source>
        <strain evidence="2">FeB_12</strain>
    </source>
</reference>